<organism evidence="3">
    <name type="scientific">Oryza glumipatula</name>
    <dbReference type="NCBI Taxonomy" id="40148"/>
    <lineage>
        <taxon>Eukaryota</taxon>
        <taxon>Viridiplantae</taxon>
        <taxon>Streptophyta</taxon>
        <taxon>Embryophyta</taxon>
        <taxon>Tracheophyta</taxon>
        <taxon>Spermatophyta</taxon>
        <taxon>Magnoliopsida</taxon>
        <taxon>Liliopsida</taxon>
        <taxon>Poales</taxon>
        <taxon>Poaceae</taxon>
        <taxon>BOP clade</taxon>
        <taxon>Oryzoideae</taxon>
        <taxon>Oryzeae</taxon>
        <taxon>Oryzinae</taxon>
        <taxon>Oryza</taxon>
    </lineage>
</organism>
<reference evidence="3" key="2">
    <citation type="submission" date="2018-05" db="EMBL/GenBank/DDBJ databases">
        <title>OgluRS3 (Oryza glumaepatula Reference Sequence Version 3).</title>
        <authorList>
            <person name="Zhang J."/>
            <person name="Kudrna D."/>
            <person name="Lee S."/>
            <person name="Talag J."/>
            <person name="Welchert J."/>
            <person name="Wing R.A."/>
        </authorList>
    </citation>
    <scope>NUCLEOTIDE SEQUENCE [LARGE SCALE GENOMIC DNA]</scope>
</reference>
<accession>A0A0E0ANM3</accession>
<proteinExistence type="predicted"/>
<protein>
    <submittedName>
        <fullName evidence="3">Uncharacterized protein</fullName>
    </submittedName>
</protein>
<sequence length="76" mass="8242">MATSSSRALTPAGESEPAPIHGRSPRVKVECLGNSTVSIAAKTRMRKVISVLKRVLYLAFFSCCIPNCIMPFLLAF</sequence>
<feature type="transmembrane region" description="Helical" evidence="2">
    <location>
        <begin position="55"/>
        <end position="74"/>
    </location>
</feature>
<keyword evidence="2" id="KW-0472">Membrane</keyword>
<evidence type="ECO:0000313" key="4">
    <source>
        <dbReference type="Proteomes" id="UP000026961"/>
    </source>
</evidence>
<dbReference type="Gramene" id="OGLUM07G24700.1">
    <property type="protein sequence ID" value="OGLUM07G24700.1"/>
    <property type="gene ID" value="OGLUM07G24700"/>
</dbReference>
<dbReference type="HOGENOM" id="CLU_2658563_0_0_1"/>
<dbReference type="Proteomes" id="UP000026961">
    <property type="component" value="Chromosome 7"/>
</dbReference>
<reference evidence="3" key="1">
    <citation type="submission" date="2015-04" db="UniProtKB">
        <authorList>
            <consortium name="EnsemblPlants"/>
        </authorList>
    </citation>
    <scope>IDENTIFICATION</scope>
</reference>
<evidence type="ECO:0000313" key="3">
    <source>
        <dbReference type="EnsemblPlants" id="OGLUM07G24700.1"/>
    </source>
</evidence>
<keyword evidence="4" id="KW-1185">Reference proteome</keyword>
<name>A0A0E0ANM3_9ORYZ</name>
<evidence type="ECO:0000256" key="1">
    <source>
        <dbReference type="SAM" id="MobiDB-lite"/>
    </source>
</evidence>
<dbReference type="AlphaFoldDB" id="A0A0E0ANM3"/>
<evidence type="ECO:0000256" key="2">
    <source>
        <dbReference type="SAM" id="Phobius"/>
    </source>
</evidence>
<dbReference type="EnsemblPlants" id="OGLUM07G24700.1">
    <property type="protein sequence ID" value="OGLUM07G24700.1"/>
    <property type="gene ID" value="OGLUM07G24700"/>
</dbReference>
<keyword evidence="2" id="KW-1133">Transmembrane helix</keyword>
<feature type="region of interest" description="Disordered" evidence="1">
    <location>
        <begin position="1"/>
        <end position="24"/>
    </location>
</feature>
<keyword evidence="2" id="KW-0812">Transmembrane</keyword>